<comment type="catalytic activity">
    <reaction evidence="6 7">
        <text>L-arginyl-[protein] + 2 S-adenosyl-L-methionine = N(omega),N(omega)'-dimethyl-L-arginyl-[protein] + 2 S-adenosyl-L-homocysteine + 2 H(+)</text>
        <dbReference type="Rhea" id="RHEA:48108"/>
        <dbReference type="Rhea" id="RHEA-COMP:10532"/>
        <dbReference type="Rhea" id="RHEA-COMP:11992"/>
        <dbReference type="ChEBI" id="CHEBI:15378"/>
        <dbReference type="ChEBI" id="CHEBI:29965"/>
        <dbReference type="ChEBI" id="CHEBI:57856"/>
        <dbReference type="ChEBI" id="CHEBI:59789"/>
        <dbReference type="ChEBI" id="CHEBI:88221"/>
        <dbReference type="EC" id="2.1.1.320"/>
    </reaction>
</comment>
<evidence type="ECO:0000313" key="10">
    <source>
        <dbReference type="Proteomes" id="UP001150925"/>
    </source>
</evidence>
<keyword evidence="3 7" id="KW-0489">Methyltransferase</keyword>
<dbReference type="PANTHER" id="PTHR12049:SF7">
    <property type="entry name" value="PROTEIN ARGININE METHYLTRANSFERASE NDUFAF7, MITOCHONDRIAL"/>
    <property type="match status" value="1"/>
</dbReference>
<comment type="function">
    <text evidence="7">Arginine methyltransferase involved in the assembly or stability of mitochondrial NADH:ubiquinone oxidoreductase complex (complex I).</text>
</comment>
<dbReference type="GO" id="GO:0032981">
    <property type="term" value="P:mitochondrial respiratory chain complex I assembly"/>
    <property type="evidence" value="ECO:0007669"/>
    <property type="project" value="TreeGrafter"/>
</dbReference>
<reference evidence="9" key="1">
    <citation type="submission" date="2022-07" db="EMBL/GenBank/DDBJ databases">
        <title>Phylogenomic reconstructions and comparative analyses of Kickxellomycotina fungi.</title>
        <authorList>
            <person name="Reynolds N.K."/>
            <person name="Stajich J.E."/>
            <person name="Barry K."/>
            <person name="Grigoriev I.V."/>
            <person name="Crous P."/>
            <person name="Smith M.E."/>
        </authorList>
    </citation>
    <scope>NUCLEOTIDE SEQUENCE</scope>
    <source>
        <strain evidence="9">RSA 1196</strain>
    </source>
</reference>
<dbReference type="PANTHER" id="PTHR12049">
    <property type="entry name" value="PROTEIN ARGININE METHYLTRANSFERASE NDUFAF7, MITOCHONDRIAL"/>
    <property type="match status" value="1"/>
</dbReference>
<protein>
    <recommendedName>
        <fullName evidence="7">Protein arginine methyltransferase NDUFAF7</fullName>
        <ecNumber evidence="7">2.1.1.320</ecNumber>
    </recommendedName>
</protein>
<dbReference type="Proteomes" id="UP001150925">
    <property type="component" value="Unassembled WGS sequence"/>
</dbReference>
<dbReference type="Gene3D" id="3.40.50.12710">
    <property type="match status" value="1"/>
</dbReference>
<dbReference type="EC" id="2.1.1.320" evidence="7"/>
<dbReference type="GO" id="GO:0035243">
    <property type="term" value="F:protein-arginine omega-N symmetric methyltransferase activity"/>
    <property type="evidence" value="ECO:0007669"/>
    <property type="project" value="UniProtKB-EC"/>
</dbReference>
<comment type="subcellular location">
    <subcellularLocation>
        <location evidence="1 7">Mitochondrion</location>
    </subcellularLocation>
</comment>
<keyword evidence="5 7" id="KW-0496">Mitochondrion</keyword>
<sequence>MYLRPNPLLLSSTFHARGFSRQWSRGLSGKPGTTVYKSSLVSGPKEDLSPVGKMLVSSIKATGPISVAQYMRQALQHPIGGYYKVHGDVLGTQGDFITSPEISQMFGELLGVWFVANWRLRPRTVPIRIIELGPGRGTLMKDMLRAMRRFGDFYRHIQGIHLVESSNHLFQRQKDSLGVADCTADSLHSASSSPQAATTNSKGVSGTTESGISVEWYPTLQNINLDDTAFNVVVAHEFFDALPVYKFQRIAQGWREILVDIDDSKSSPHHFRFVLGTTPSLASQTLLKSSHISSAQFQPGDCIEIAPDSWDVARGIAELVGNQQGCAAVIDYGANHVFAESLRAIRKHKFVHPLSQPGLVDLTADVDFSLLKHAVGELANCYGPIQQNEFLGRMGIETRLSTLLKNITSAKEQEELILGYNRLVDPSFMGKVYKVMAIAEKGMTPVVFESAEHS</sequence>
<dbReference type="InterPro" id="IPR038375">
    <property type="entry name" value="NDUFAF7_sf"/>
</dbReference>
<organism evidence="9 10">
    <name type="scientific">Dispira parvispora</name>
    <dbReference type="NCBI Taxonomy" id="1520584"/>
    <lineage>
        <taxon>Eukaryota</taxon>
        <taxon>Fungi</taxon>
        <taxon>Fungi incertae sedis</taxon>
        <taxon>Zoopagomycota</taxon>
        <taxon>Kickxellomycotina</taxon>
        <taxon>Dimargaritomycetes</taxon>
        <taxon>Dimargaritales</taxon>
        <taxon>Dimargaritaceae</taxon>
        <taxon>Dispira</taxon>
    </lineage>
</organism>
<evidence type="ECO:0000256" key="4">
    <source>
        <dbReference type="ARBA" id="ARBA00022679"/>
    </source>
</evidence>
<comment type="caution">
    <text evidence="9">The sequence shown here is derived from an EMBL/GenBank/DDBJ whole genome shotgun (WGS) entry which is preliminary data.</text>
</comment>
<evidence type="ECO:0000256" key="3">
    <source>
        <dbReference type="ARBA" id="ARBA00022603"/>
    </source>
</evidence>
<gene>
    <name evidence="9" type="ORF">IWQ62_002541</name>
</gene>
<dbReference type="InterPro" id="IPR029063">
    <property type="entry name" value="SAM-dependent_MTases_sf"/>
</dbReference>
<keyword evidence="10" id="KW-1185">Reference proteome</keyword>
<evidence type="ECO:0000256" key="8">
    <source>
        <dbReference type="SAM" id="MobiDB-lite"/>
    </source>
</evidence>
<proteinExistence type="inferred from homology"/>
<feature type="region of interest" description="Disordered" evidence="8">
    <location>
        <begin position="187"/>
        <end position="208"/>
    </location>
</feature>
<evidence type="ECO:0000256" key="1">
    <source>
        <dbReference type="ARBA" id="ARBA00004173"/>
    </source>
</evidence>
<dbReference type="SUPFAM" id="SSF53335">
    <property type="entry name" value="S-adenosyl-L-methionine-dependent methyltransferases"/>
    <property type="match status" value="1"/>
</dbReference>
<comment type="similarity">
    <text evidence="2 7">Belongs to the NDUFAF7 family.</text>
</comment>
<dbReference type="OrthoDB" id="5595109at2759"/>
<name>A0A9W8AR39_9FUNG</name>
<evidence type="ECO:0000256" key="7">
    <source>
        <dbReference type="RuleBase" id="RU364114"/>
    </source>
</evidence>
<keyword evidence="4 7" id="KW-0808">Transferase</keyword>
<evidence type="ECO:0000256" key="6">
    <source>
        <dbReference type="ARBA" id="ARBA00048612"/>
    </source>
</evidence>
<evidence type="ECO:0000313" key="9">
    <source>
        <dbReference type="EMBL" id="KAJ1965934.1"/>
    </source>
</evidence>
<evidence type="ECO:0000256" key="2">
    <source>
        <dbReference type="ARBA" id="ARBA00005891"/>
    </source>
</evidence>
<dbReference type="AlphaFoldDB" id="A0A9W8AR39"/>
<dbReference type="InterPro" id="IPR003788">
    <property type="entry name" value="NDUFAF7"/>
</dbReference>
<dbReference type="Pfam" id="PF02636">
    <property type="entry name" value="Methyltransf_28"/>
    <property type="match status" value="1"/>
</dbReference>
<dbReference type="EMBL" id="JANBPY010000554">
    <property type="protein sequence ID" value="KAJ1965934.1"/>
    <property type="molecule type" value="Genomic_DNA"/>
</dbReference>
<evidence type="ECO:0000256" key="5">
    <source>
        <dbReference type="ARBA" id="ARBA00023128"/>
    </source>
</evidence>
<dbReference type="GO" id="GO:0032259">
    <property type="term" value="P:methylation"/>
    <property type="evidence" value="ECO:0007669"/>
    <property type="project" value="UniProtKB-KW"/>
</dbReference>
<accession>A0A9W8AR39</accession>
<dbReference type="GO" id="GO:0005739">
    <property type="term" value="C:mitochondrion"/>
    <property type="evidence" value="ECO:0007669"/>
    <property type="project" value="UniProtKB-SubCell"/>
</dbReference>